<dbReference type="KEGG" id="kdj:28968348"/>
<evidence type="ECO:0000256" key="1">
    <source>
        <dbReference type="SAM" id="SignalP"/>
    </source>
</evidence>
<feature type="signal peptide" evidence="1">
    <location>
        <begin position="1"/>
        <end position="24"/>
    </location>
</feature>
<dbReference type="RefSeq" id="XP_065825021.1">
    <property type="nucleotide sequence ID" value="XM_065968949.1"/>
</dbReference>
<keyword evidence="1" id="KW-0732">Signal</keyword>
<sequence>MRSTFSTISCFFLTLSSLLHSASSKYVDLVSSSDLELAQRIDDFATENGDDIYHFIALTTQDNIIVQLRYEDDSMAFSGIFSPTPNLQDHLASVQQAIYQTTVSAGLESYSNDAASLESLQTYRYNETLFLEGQSDFYPSSPEDLQKRVCRPCWYFLRDIHERQLQKKASRCGQFCSRGAQCVMPGCTSCWYTGGNCLWQKSCV</sequence>
<dbReference type="GeneID" id="28968348"/>
<keyword evidence="3" id="KW-1185">Reference proteome</keyword>
<dbReference type="AlphaFoldDB" id="A0AAJ8MHB5"/>
<accession>A0AAJ8MHB5</accession>
<evidence type="ECO:0000313" key="3">
    <source>
        <dbReference type="Proteomes" id="UP000078595"/>
    </source>
</evidence>
<dbReference type="Proteomes" id="UP000078595">
    <property type="component" value="Chromosome 5"/>
</dbReference>
<feature type="chain" id="PRO_5042589460" evidence="1">
    <location>
        <begin position="25"/>
        <end position="204"/>
    </location>
</feature>
<name>A0AAJ8MHB5_9TREE</name>
<organism evidence="2 3">
    <name type="scientific">Kwoniella dejecticola CBS 10117</name>
    <dbReference type="NCBI Taxonomy" id="1296121"/>
    <lineage>
        <taxon>Eukaryota</taxon>
        <taxon>Fungi</taxon>
        <taxon>Dikarya</taxon>
        <taxon>Basidiomycota</taxon>
        <taxon>Agaricomycotina</taxon>
        <taxon>Tremellomycetes</taxon>
        <taxon>Tremellales</taxon>
        <taxon>Cryptococcaceae</taxon>
        <taxon>Kwoniella</taxon>
    </lineage>
</organism>
<dbReference type="EMBL" id="CP144534">
    <property type="protein sequence ID" value="WWC61789.1"/>
    <property type="molecule type" value="Genomic_DNA"/>
</dbReference>
<gene>
    <name evidence="2" type="ORF">I303_104374</name>
</gene>
<reference evidence="2" key="2">
    <citation type="submission" date="2024-02" db="EMBL/GenBank/DDBJ databases">
        <title>Comparative genomics of Cryptococcus and Kwoniella reveals pathogenesis evolution and contrasting modes of karyotype evolution via chromosome fusion or intercentromeric recombination.</title>
        <authorList>
            <person name="Coelho M.A."/>
            <person name="David-Palma M."/>
            <person name="Shea T."/>
            <person name="Bowers K."/>
            <person name="McGinley-Smith S."/>
            <person name="Mohammad A.W."/>
            <person name="Gnirke A."/>
            <person name="Yurkov A.M."/>
            <person name="Nowrousian M."/>
            <person name="Sun S."/>
            <person name="Cuomo C.A."/>
            <person name="Heitman J."/>
        </authorList>
    </citation>
    <scope>NUCLEOTIDE SEQUENCE</scope>
    <source>
        <strain evidence="2">CBS 10117</strain>
    </source>
</reference>
<proteinExistence type="predicted"/>
<evidence type="ECO:0000313" key="2">
    <source>
        <dbReference type="EMBL" id="WWC61789.1"/>
    </source>
</evidence>
<reference evidence="2" key="1">
    <citation type="submission" date="2013-07" db="EMBL/GenBank/DDBJ databases">
        <authorList>
            <consortium name="The Broad Institute Genome Sequencing Platform"/>
            <person name="Cuomo C."/>
            <person name="Litvintseva A."/>
            <person name="Chen Y."/>
            <person name="Heitman J."/>
            <person name="Sun S."/>
            <person name="Springer D."/>
            <person name="Dromer F."/>
            <person name="Young S.K."/>
            <person name="Zeng Q."/>
            <person name="Gargeya S."/>
            <person name="Fitzgerald M."/>
            <person name="Abouelleil A."/>
            <person name="Alvarado L."/>
            <person name="Berlin A.M."/>
            <person name="Chapman S.B."/>
            <person name="Dewar J."/>
            <person name="Goldberg J."/>
            <person name="Griggs A."/>
            <person name="Gujja S."/>
            <person name="Hansen M."/>
            <person name="Howarth C."/>
            <person name="Imamovic A."/>
            <person name="Larimer J."/>
            <person name="McCowan C."/>
            <person name="Murphy C."/>
            <person name="Pearson M."/>
            <person name="Priest M."/>
            <person name="Roberts A."/>
            <person name="Saif S."/>
            <person name="Shea T."/>
            <person name="Sykes S."/>
            <person name="Wortman J."/>
            <person name="Nusbaum C."/>
            <person name="Birren B."/>
        </authorList>
    </citation>
    <scope>NUCLEOTIDE SEQUENCE</scope>
    <source>
        <strain evidence="2">CBS 10117</strain>
    </source>
</reference>
<protein>
    <submittedName>
        <fullName evidence="2">Uncharacterized protein</fullName>
    </submittedName>
</protein>